<evidence type="ECO:0000256" key="5">
    <source>
        <dbReference type="ARBA" id="ARBA00023014"/>
    </source>
</evidence>
<dbReference type="Pfam" id="PF12831">
    <property type="entry name" value="FAD_oxidored"/>
    <property type="match status" value="1"/>
</dbReference>
<keyword evidence="5" id="KW-0411">Iron-sulfur</keyword>
<dbReference type="SUPFAM" id="SSF51905">
    <property type="entry name" value="FAD/NAD(P)-binding domain"/>
    <property type="match status" value="1"/>
</dbReference>
<name>A0A5C5V238_9BACT</name>
<proteinExistence type="predicted"/>
<sequence length="695" mass="76001">MPSSPLIFSMDCVIAGMRSQNSDVSRYFGSREELRSEPGEVGKCHDGIFQQAATRLTPSQIYLTLRRQLPQPKTSTMLRLFRLNLLVAFLLTLSGVAAAEQKTPQSDVVIYGATPSGIAAAISAGRAGKSVLLIEPTARPGGLVTNGLTHPDFHCFEALTGAYKEFTGRVLAYYTEKYGADSPQVKTSLQGTHGEPKVNLLVYRQMLDEIPGVKLLTEYRLDQVDVGDDHQIRSITLHGPQDQPLTAVGKIFIDGSYEGDLMAAAGVPFAVGREAKSEYGESLAPAEADDCVQGYNFRLTFTDQPQNRVYPEKPEGYNREDFLPLLKLLESGKLTGAMHRMTNGHTTKAIYKVQDPNLPNGKFDINDMSRGVVRLSLPQINNAWPTGDPQTRDEIFAAHVRHNVGMLYFLQNDSEVPAEIQENAREFGLCRDEFVENDHLPVQLYVREARRMKGSQVFTQDYVSQAGDDVRARFAPDAIAMGDYGPNCHGADHEGPTIGGKHTGEFYQLAAPYQIPYGVITPQQHPNLLVPCAISSSHVGFCALRLEPIWASLGEAAGVAAAIAIDEEKGVQAVEPAAIRNQLHAAGAATIYVTDIPREHPDFVAVQWWGALGGLHGLQSIPADQYGKRGKHLRGQYYHAFPRHSAELDQPLDDSVKAAWLAIAAKNQISGEALSAAATRGDFIRSAYRIAHDGQ</sequence>
<evidence type="ECO:0000256" key="2">
    <source>
        <dbReference type="ARBA" id="ARBA00022723"/>
    </source>
</evidence>
<dbReference type="PANTHER" id="PTHR43498">
    <property type="entry name" value="FERREDOXIN:COB-COM HETERODISULFIDE REDUCTASE SUBUNIT A"/>
    <property type="match status" value="1"/>
</dbReference>
<keyword evidence="4" id="KW-0408">Iron</keyword>
<keyword evidence="7" id="KW-1185">Reference proteome</keyword>
<dbReference type="InterPro" id="IPR036188">
    <property type="entry name" value="FAD/NAD-bd_sf"/>
</dbReference>
<comment type="caution">
    <text evidence="6">The sequence shown here is derived from an EMBL/GenBank/DDBJ whole genome shotgun (WGS) entry which is preliminary data.</text>
</comment>
<evidence type="ECO:0000313" key="6">
    <source>
        <dbReference type="EMBL" id="TWT31857.1"/>
    </source>
</evidence>
<dbReference type="GO" id="GO:0051539">
    <property type="term" value="F:4 iron, 4 sulfur cluster binding"/>
    <property type="evidence" value="ECO:0007669"/>
    <property type="project" value="UniProtKB-KW"/>
</dbReference>
<keyword evidence="1" id="KW-0004">4Fe-4S</keyword>
<evidence type="ECO:0000256" key="4">
    <source>
        <dbReference type="ARBA" id="ARBA00023004"/>
    </source>
</evidence>
<keyword evidence="3" id="KW-0560">Oxidoreductase</keyword>
<keyword evidence="2" id="KW-0479">Metal-binding</keyword>
<dbReference type="AlphaFoldDB" id="A0A5C5V238"/>
<dbReference type="Gene3D" id="3.50.50.60">
    <property type="entry name" value="FAD/NAD(P)-binding domain"/>
    <property type="match status" value="1"/>
</dbReference>
<evidence type="ECO:0000256" key="3">
    <source>
        <dbReference type="ARBA" id="ARBA00023002"/>
    </source>
</evidence>
<accession>A0A5C5V238</accession>
<reference evidence="6 7" key="1">
    <citation type="submission" date="2019-02" db="EMBL/GenBank/DDBJ databases">
        <title>Deep-cultivation of Planctomycetes and their phenomic and genomic characterization uncovers novel biology.</title>
        <authorList>
            <person name="Wiegand S."/>
            <person name="Jogler M."/>
            <person name="Boedeker C."/>
            <person name="Pinto D."/>
            <person name="Vollmers J."/>
            <person name="Rivas-Marin E."/>
            <person name="Kohn T."/>
            <person name="Peeters S.H."/>
            <person name="Heuer A."/>
            <person name="Rast P."/>
            <person name="Oberbeckmann S."/>
            <person name="Bunk B."/>
            <person name="Jeske O."/>
            <person name="Meyerdierks A."/>
            <person name="Storesund J.E."/>
            <person name="Kallscheuer N."/>
            <person name="Luecker S."/>
            <person name="Lage O.M."/>
            <person name="Pohl T."/>
            <person name="Merkel B.J."/>
            <person name="Hornburger P."/>
            <person name="Mueller R.-W."/>
            <person name="Bruemmer F."/>
            <person name="Labrenz M."/>
            <person name="Spormann A.M."/>
            <person name="Op Den Camp H."/>
            <person name="Overmann J."/>
            <person name="Amann R."/>
            <person name="Jetten M.S.M."/>
            <person name="Mascher T."/>
            <person name="Medema M.H."/>
            <person name="Devos D.P."/>
            <person name="Kaster A.-K."/>
            <person name="Ovreas L."/>
            <person name="Rohde M."/>
            <person name="Galperin M.Y."/>
            <person name="Jogler C."/>
        </authorList>
    </citation>
    <scope>NUCLEOTIDE SEQUENCE [LARGE SCALE GENOMIC DNA]</scope>
    <source>
        <strain evidence="6 7">Enr8</strain>
    </source>
</reference>
<evidence type="ECO:0000256" key="1">
    <source>
        <dbReference type="ARBA" id="ARBA00022485"/>
    </source>
</evidence>
<dbReference type="Proteomes" id="UP000318878">
    <property type="component" value="Unassembled WGS sequence"/>
</dbReference>
<dbReference type="GO" id="GO:0016491">
    <property type="term" value="F:oxidoreductase activity"/>
    <property type="evidence" value="ECO:0007669"/>
    <property type="project" value="UniProtKB-KW"/>
</dbReference>
<dbReference type="PANTHER" id="PTHR43498:SF1">
    <property type="entry name" value="COB--COM HETERODISULFIDE REDUCTASE IRON-SULFUR SUBUNIT A"/>
    <property type="match status" value="1"/>
</dbReference>
<organism evidence="6 7">
    <name type="scientific">Blastopirellula retiformator</name>
    <dbReference type="NCBI Taxonomy" id="2527970"/>
    <lineage>
        <taxon>Bacteria</taxon>
        <taxon>Pseudomonadati</taxon>
        <taxon>Planctomycetota</taxon>
        <taxon>Planctomycetia</taxon>
        <taxon>Pirellulales</taxon>
        <taxon>Pirellulaceae</taxon>
        <taxon>Blastopirellula</taxon>
    </lineage>
</organism>
<evidence type="ECO:0000313" key="7">
    <source>
        <dbReference type="Proteomes" id="UP000318878"/>
    </source>
</evidence>
<dbReference type="InterPro" id="IPR039650">
    <property type="entry name" value="HdrA-like"/>
</dbReference>
<gene>
    <name evidence="6" type="ORF">Enr8_37820</name>
</gene>
<dbReference type="EMBL" id="SJPF01000004">
    <property type="protein sequence ID" value="TWT31857.1"/>
    <property type="molecule type" value="Genomic_DNA"/>
</dbReference>
<protein>
    <submittedName>
        <fullName evidence="6">FAD dependent oxidoreductase</fullName>
    </submittedName>
</protein>
<dbReference type="GO" id="GO:0046872">
    <property type="term" value="F:metal ion binding"/>
    <property type="evidence" value="ECO:0007669"/>
    <property type="project" value="UniProtKB-KW"/>
</dbReference>